<feature type="transmembrane region" description="Helical" evidence="6">
    <location>
        <begin position="434"/>
        <end position="458"/>
    </location>
</feature>
<dbReference type="InterPro" id="IPR000109">
    <property type="entry name" value="POT_fam"/>
</dbReference>
<evidence type="ECO:0000256" key="2">
    <source>
        <dbReference type="ARBA" id="ARBA00005982"/>
    </source>
</evidence>
<keyword evidence="5 6" id="KW-0472">Membrane</keyword>
<evidence type="ECO:0008006" key="9">
    <source>
        <dbReference type="Google" id="ProtNLM"/>
    </source>
</evidence>
<feature type="transmembrane region" description="Helical" evidence="6">
    <location>
        <begin position="67"/>
        <end position="85"/>
    </location>
</feature>
<proteinExistence type="inferred from homology"/>
<feature type="transmembrane region" description="Helical" evidence="6">
    <location>
        <begin position="314"/>
        <end position="335"/>
    </location>
</feature>
<evidence type="ECO:0000256" key="1">
    <source>
        <dbReference type="ARBA" id="ARBA00004141"/>
    </source>
</evidence>
<dbReference type="Pfam" id="PF00854">
    <property type="entry name" value="PTR2"/>
    <property type="match status" value="1"/>
</dbReference>
<dbReference type="EMBL" id="JBBPBK010000012">
    <property type="protein sequence ID" value="KAK9273971.1"/>
    <property type="molecule type" value="Genomic_DNA"/>
</dbReference>
<dbReference type="AlphaFoldDB" id="A0AAP0WNL9"/>
<evidence type="ECO:0000313" key="8">
    <source>
        <dbReference type="Proteomes" id="UP001415857"/>
    </source>
</evidence>
<dbReference type="Gene3D" id="1.20.1250.20">
    <property type="entry name" value="MFS general substrate transporter like domains"/>
    <property type="match status" value="2"/>
</dbReference>
<feature type="transmembrane region" description="Helical" evidence="6">
    <location>
        <begin position="479"/>
        <end position="499"/>
    </location>
</feature>
<name>A0AAP0WNL9_LIQFO</name>
<reference evidence="7 8" key="1">
    <citation type="journal article" date="2024" name="Plant J.">
        <title>Genome sequences and population genomics reveal climatic adaptation and genomic divergence between two closely related sweetgum species.</title>
        <authorList>
            <person name="Xu W.Q."/>
            <person name="Ren C.Q."/>
            <person name="Zhang X.Y."/>
            <person name="Comes H.P."/>
            <person name="Liu X.H."/>
            <person name="Li Y.G."/>
            <person name="Kettle C.J."/>
            <person name="Jalonen R."/>
            <person name="Gaisberger H."/>
            <person name="Ma Y.Z."/>
            <person name="Qiu Y.X."/>
        </authorList>
    </citation>
    <scope>NUCLEOTIDE SEQUENCE [LARGE SCALE GENOMIC DNA]</scope>
    <source>
        <strain evidence="7">Hangzhou</strain>
    </source>
</reference>
<evidence type="ECO:0000256" key="6">
    <source>
        <dbReference type="SAM" id="Phobius"/>
    </source>
</evidence>
<evidence type="ECO:0000313" key="7">
    <source>
        <dbReference type="EMBL" id="KAK9273971.1"/>
    </source>
</evidence>
<comment type="similarity">
    <text evidence="2">Belongs to the major facilitator superfamily. Proton-dependent oligopeptide transporter (POT/PTR) (TC 2.A.17) family.</text>
</comment>
<organism evidence="7 8">
    <name type="scientific">Liquidambar formosana</name>
    <name type="common">Formosan gum</name>
    <dbReference type="NCBI Taxonomy" id="63359"/>
    <lineage>
        <taxon>Eukaryota</taxon>
        <taxon>Viridiplantae</taxon>
        <taxon>Streptophyta</taxon>
        <taxon>Embryophyta</taxon>
        <taxon>Tracheophyta</taxon>
        <taxon>Spermatophyta</taxon>
        <taxon>Magnoliopsida</taxon>
        <taxon>eudicotyledons</taxon>
        <taxon>Gunneridae</taxon>
        <taxon>Pentapetalae</taxon>
        <taxon>Saxifragales</taxon>
        <taxon>Altingiaceae</taxon>
        <taxon>Liquidambar</taxon>
    </lineage>
</organism>
<evidence type="ECO:0000256" key="4">
    <source>
        <dbReference type="ARBA" id="ARBA00022989"/>
    </source>
</evidence>
<dbReference type="InterPro" id="IPR036259">
    <property type="entry name" value="MFS_trans_sf"/>
</dbReference>
<gene>
    <name evidence="7" type="ORF">L1049_018785</name>
</gene>
<sequence>METPSDEKKMITEPLLSTTKEGGFRTLPFIIANEALEKVASYGLMPNMIVYLMGEYGMETTTGSNVLFFWSAATNFMPIVGAFVADSFAGRFRTIGFGSMASLLGLILLWLTAMIPQARPSCNQILNGCEPPKVSQLILLYCSFGLMSIGAGGIRSSSLAFGADQLGKRDNLKSSGSLADLLQLTKTSLFTGFAQVLVASYKNRHLTLSSQNSNRLYYHRKGSTLLVPSEKLRFLNRACTIRNPEQDLNPDGKASDPWSLCTVDQVEELKALLKVIPLWSTGIMMAVNISQNSFPLLQAASMDRHITSNFEIPAGSFSIFMIVSLTVWVPLYNHIILPLASKIRGKPTRLSIKQRMGIGLLLSCVSMAVSAIVETVRREVAIKEGLSDDPQAVSYMSAMWLVPQYCLNGMAEAFTAIAQIEFYYSEFPRSMSSIAATLLLLGMAVANLVASSIMSAVDDVTKRGGKESWLSSNINKGHFDYYCWLLTGLSLLNLMYFLVCSRAYGPCVGEGSRKVWDEEDEMREE</sequence>
<evidence type="ECO:0000256" key="5">
    <source>
        <dbReference type="ARBA" id="ARBA00023136"/>
    </source>
</evidence>
<dbReference type="PANTHER" id="PTHR11654">
    <property type="entry name" value="OLIGOPEPTIDE TRANSPORTER-RELATED"/>
    <property type="match status" value="1"/>
</dbReference>
<keyword evidence="8" id="KW-1185">Reference proteome</keyword>
<evidence type="ECO:0000256" key="3">
    <source>
        <dbReference type="ARBA" id="ARBA00022692"/>
    </source>
</evidence>
<keyword evidence="4 6" id="KW-1133">Transmembrane helix</keyword>
<feature type="transmembrane region" description="Helical" evidence="6">
    <location>
        <begin position="356"/>
        <end position="373"/>
    </location>
</feature>
<comment type="subcellular location">
    <subcellularLocation>
        <location evidence="1">Membrane</location>
        <topology evidence="1">Multi-pass membrane protein</topology>
    </subcellularLocation>
</comment>
<feature type="transmembrane region" description="Helical" evidence="6">
    <location>
        <begin position="138"/>
        <end position="163"/>
    </location>
</feature>
<feature type="transmembrane region" description="Helical" evidence="6">
    <location>
        <begin position="97"/>
        <end position="118"/>
    </location>
</feature>
<keyword evidence="3 6" id="KW-0812">Transmembrane</keyword>
<dbReference type="SUPFAM" id="SSF103473">
    <property type="entry name" value="MFS general substrate transporter"/>
    <property type="match status" value="2"/>
</dbReference>
<accession>A0AAP0WNL9</accession>
<dbReference type="GO" id="GO:0022857">
    <property type="term" value="F:transmembrane transporter activity"/>
    <property type="evidence" value="ECO:0007669"/>
    <property type="project" value="InterPro"/>
</dbReference>
<comment type="caution">
    <text evidence="7">The sequence shown here is derived from an EMBL/GenBank/DDBJ whole genome shotgun (WGS) entry which is preliminary data.</text>
</comment>
<dbReference type="GO" id="GO:0016020">
    <property type="term" value="C:membrane"/>
    <property type="evidence" value="ECO:0007669"/>
    <property type="project" value="UniProtKB-SubCell"/>
</dbReference>
<protein>
    <recommendedName>
        <fullName evidence="9">NPF family transporter</fullName>
    </recommendedName>
</protein>
<dbReference type="Proteomes" id="UP001415857">
    <property type="component" value="Unassembled WGS sequence"/>
</dbReference>